<proteinExistence type="predicted"/>
<dbReference type="AlphaFoldDB" id="A0AAC9BLH2"/>
<name>A0AAC9BLH2_9RALS</name>
<evidence type="ECO:0000256" key="1">
    <source>
        <dbReference type="SAM" id="MobiDB-lite"/>
    </source>
</evidence>
<dbReference type="Proteomes" id="UP000077927">
    <property type="component" value="Chromosome 2"/>
</dbReference>
<dbReference type="EMBL" id="CP012606">
    <property type="protein sequence ID" value="ANH76091.1"/>
    <property type="molecule type" value="Genomic_DNA"/>
</dbReference>
<evidence type="ECO:0000313" key="2">
    <source>
        <dbReference type="EMBL" id="ANH76091.1"/>
    </source>
</evidence>
<reference evidence="2 3" key="1">
    <citation type="submission" date="2015-09" db="EMBL/GenBank/DDBJ databases">
        <authorList>
            <person name="Xu Y."/>
            <person name="Nagy A."/>
            <person name="Liu N.T."/>
            <person name="Nou X."/>
        </authorList>
    </citation>
    <scope>NUCLEOTIDE SEQUENCE [LARGE SCALE GENOMIC DNA]</scope>
    <source>
        <strain evidence="2 3">FC1138</strain>
    </source>
</reference>
<dbReference type="KEGG" id="rin:ACS15_4442"/>
<organism evidence="2 3">
    <name type="scientific">Ralstonia insidiosa</name>
    <dbReference type="NCBI Taxonomy" id="190721"/>
    <lineage>
        <taxon>Bacteria</taxon>
        <taxon>Pseudomonadati</taxon>
        <taxon>Pseudomonadota</taxon>
        <taxon>Betaproteobacteria</taxon>
        <taxon>Burkholderiales</taxon>
        <taxon>Burkholderiaceae</taxon>
        <taxon>Ralstonia</taxon>
    </lineage>
</organism>
<accession>A0AAC9BLH2</accession>
<feature type="region of interest" description="Disordered" evidence="1">
    <location>
        <begin position="16"/>
        <end position="38"/>
    </location>
</feature>
<gene>
    <name evidence="2" type="ORF">ACS15_4442</name>
</gene>
<evidence type="ECO:0000313" key="3">
    <source>
        <dbReference type="Proteomes" id="UP000077927"/>
    </source>
</evidence>
<sequence length="38" mass="4049">MPRRFESAVKAVMETTNRQGANPGGHICVAAKPPQIKG</sequence>
<protein>
    <submittedName>
        <fullName evidence="2">Uncharacterized protein</fullName>
    </submittedName>
</protein>